<keyword evidence="4 10" id="KW-0001">2Fe-2S</keyword>
<evidence type="ECO:0000256" key="3">
    <source>
        <dbReference type="ARBA" id="ARBA00022692"/>
    </source>
</evidence>
<keyword evidence="6 10" id="KW-1133">Transmembrane helix</keyword>
<evidence type="ECO:0000313" key="14">
    <source>
        <dbReference type="EMBL" id="ERL86450.1"/>
    </source>
</evidence>
<dbReference type="PANTHER" id="PTHR13680">
    <property type="entry name" value="CDGSH IRON-SULFUR DOMAIN-CONTAINING PROTEIN 1"/>
    <property type="match status" value="1"/>
</dbReference>
<keyword evidence="7 10" id="KW-0408">Iron</keyword>
<dbReference type="Gene3D" id="3.40.5.90">
    <property type="entry name" value="CDGSH iron-sulfur domain, mitoNEET-type"/>
    <property type="match status" value="1"/>
</dbReference>
<evidence type="ECO:0000313" key="17">
    <source>
        <dbReference type="Proteomes" id="UP000030742"/>
    </source>
</evidence>
<dbReference type="InterPro" id="IPR042216">
    <property type="entry name" value="MitoNEET_CISD"/>
</dbReference>
<gene>
    <name evidence="15" type="primary">109534199</name>
    <name evidence="14" type="ORF">D910_03857</name>
    <name evidence="13" type="ORF">YQE_03577</name>
</gene>
<dbReference type="GO" id="GO:0005741">
    <property type="term" value="C:mitochondrial outer membrane"/>
    <property type="evidence" value="ECO:0007669"/>
    <property type="project" value="TreeGrafter"/>
</dbReference>
<evidence type="ECO:0000313" key="16">
    <source>
        <dbReference type="Proteomes" id="UP000019118"/>
    </source>
</evidence>
<dbReference type="Pfam" id="PF09360">
    <property type="entry name" value="zf-CDGSH"/>
    <property type="match status" value="1"/>
</dbReference>
<dbReference type="GO" id="GO:0046872">
    <property type="term" value="F:metal ion binding"/>
    <property type="evidence" value="ECO:0007669"/>
    <property type="project" value="UniProtKB-UniRule"/>
</dbReference>
<dbReference type="STRING" id="77166.J3JTG0"/>
<keyword evidence="5 10" id="KW-0479">Metal-binding</keyword>
<dbReference type="OMA" id="QIRKHEP"/>
<keyword evidence="3 10" id="KW-0812">Transmembrane</keyword>
<reference evidence="12" key="1">
    <citation type="journal article" date="2012" name="Insect Biochem. Mol. Biol.">
        <title>Transcriptome and full-length cDNA resources for the mountain pine beetle, Dendroctonus ponderosae Hopkins, a major insect pest of pine forests.</title>
        <authorList>
            <person name="Keeling C.I."/>
            <person name="Henderson H."/>
            <person name="Li M."/>
            <person name="Yuen M."/>
            <person name="Clark E.L."/>
            <person name="Fraser J.D."/>
            <person name="Huber D.P."/>
            <person name="Liao N.Y."/>
            <person name="Roderick Docking T."/>
            <person name="Birol I."/>
            <person name="Chan S.K."/>
            <person name="Taylor G.A."/>
            <person name="Palmquist D."/>
            <person name="Jones S.J."/>
            <person name="Bohlmann J."/>
        </authorList>
    </citation>
    <scope>NUCLEOTIDE SEQUENCE</scope>
    <source>
        <tissue evidence="12">Midgut and adhering fatbody of emerged adults of both sexes after feeding on lodgepole pine for up to 64 h</tissue>
    </source>
</reference>
<dbReference type="Pfam" id="PF10660">
    <property type="entry name" value="MitoNEET_N"/>
    <property type="match status" value="1"/>
</dbReference>
<keyword evidence="9 10" id="KW-0472">Membrane</keyword>
<dbReference type="KEGG" id="dpa:109534199"/>
<evidence type="ECO:0000256" key="9">
    <source>
        <dbReference type="ARBA" id="ARBA00023136"/>
    </source>
</evidence>
<reference evidence="16 17" key="2">
    <citation type="journal article" date="2013" name="Genome Biol.">
        <title>Draft genome of the mountain pine beetle, Dendroctonus ponderosae Hopkins, a major forest pest.</title>
        <authorList>
            <person name="Keeling C.I."/>
            <person name="Yuen M.M."/>
            <person name="Liao N.Y."/>
            <person name="Docking T.R."/>
            <person name="Chan S.K."/>
            <person name="Taylor G.A."/>
            <person name="Palmquist D.L."/>
            <person name="Jackman S.D."/>
            <person name="Nguyen A."/>
            <person name="Li M."/>
            <person name="Henderson H."/>
            <person name="Janes J.K."/>
            <person name="Zhao Y."/>
            <person name="Pandoh P."/>
            <person name="Moore R."/>
            <person name="Sperling F.A."/>
            <person name="Huber D.P."/>
            <person name="Birol I."/>
            <person name="Jones S.J."/>
            <person name="Bohlmann J."/>
        </authorList>
    </citation>
    <scope>NUCLEOTIDE SEQUENCE</scope>
</reference>
<comment type="subcellular location">
    <subcellularLocation>
        <location evidence="1 10">Endoplasmic reticulum membrane</location>
        <topology evidence="1 10">Single-pass membrane protein</topology>
    </subcellularLocation>
</comment>
<evidence type="ECO:0000256" key="2">
    <source>
        <dbReference type="ARBA" id="ARBA00008624"/>
    </source>
</evidence>
<evidence type="ECO:0000256" key="8">
    <source>
        <dbReference type="ARBA" id="ARBA00023014"/>
    </source>
</evidence>
<keyword evidence="10" id="KW-0256">Endoplasmic reticulum</keyword>
<protein>
    <recommendedName>
        <fullName evidence="10">CDGSH iron-sulfur domain-containing protein 2 homologue</fullName>
    </recommendedName>
</protein>
<dbReference type="HOGENOM" id="CLU_132293_1_0_1"/>
<evidence type="ECO:0000313" key="15">
    <source>
        <dbReference type="EnsemblMetazoa" id="XP_019755331.1"/>
    </source>
</evidence>
<keyword evidence="16" id="KW-1185">Reference proteome</keyword>
<dbReference type="PANTHER" id="PTHR13680:SF5">
    <property type="entry name" value="CDGSH IRON-SULFUR DOMAIN-CONTAINING PROTEIN 1"/>
    <property type="match status" value="1"/>
</dbReference>
<feature type="transmembrane region" description="Helical" evidence="10">
    <location>
        <begin position="36"/>
        <end position="57"/>
    </location>
</feature>
<evidence type="ECO:0000256" key="4">
    <source>
        <dbReference type="ARBA" id="ARBA00022714"/>
    </source>
</evidence>
<dbReference type="InterPro" id="IPR045131">
    <property type="entry name" value="CISD1/2"/>
</dbReference>
<dbReference type="InterPro" id="IPR018967">
    <property type="entry name" value="FeS-contain_CDGSH-typ"/>
</dbReference>
<dbReference type="InterPro" id="IPR019610">
    <property type="entry name" value="FeS-contain_mitoNEET_N"/>
</dbReference>
<evidence type="ECO:0000256" key="5">
    <source>
        <dbReference type="ARBA" id="ARBA00022723"/>
    </source>
</evidence>
<comment type="cofactor">
    <cofactor evidence="10">
        <name>[2Fe-2S] cluster</name>
        <dbReference type="ChEBI" id="CHEBI:190135"/>
    </cofactor>
    <text evidence="10">Binds 1 [2Fe-2S] cluster.</text>
</comment>
<keyword evidence="8 10" id="KW-0411">Iron-sulfur</keyword>
<evidence type="ECO:0000313" key="13">
    <source>
        <dbReference type="EMBL" id="ENN79983.1"/>
    </source>
</evidence>
<dbReference type="SMART" id="SM00704">
    <property type="entry name" value="ZnF_CDGSH"/>
    <property type="match status" value="1"/>
</dbReference>
<dbReference type="EMBL" id="KB740615">
    <property type="protein sequence ID" value="ENN79983.1"/>
    <property type="molecule type" value="Genomic_DNA"/>
</dbReference>
<reference evidence="15" key="3">
    <citation type="submission" date="2024-08" db="UniProtKB">
        <authorList>
            <consortium name="EnsemblMetazoa"/>
        </authorList>
    </citation>
    <scope>IDENTIFICATION</scope>
</reference>
<evidence type="ECO:0000256" key="6">
    <source>
        <dbReference type="ARBA" id="ARBA00022989"/>
    </source>
</evidence>
<dbReference type="Proteomes" id="UP000019118">
    <property type="component" value="Unassembled WGS sequence"/>
</dbReference>
<dbReference type="FunFam" id="3.40.5.90:FF:000001">
    <property type="entry name" value="CDGSH iron-sulfur domain-containing protein 1"/>
    <property type="match status" value="1"/>
</dbReference>
<evidence type="ECO:0000313" key="12">
    <source>
        <dbReference type="EMBL" id="AEE61480.1"/>
    </source>
</evidence>
<dbReference type="Proteomes" id="UP000030742">
    <property type="component" value="Unassembled WGS sequence"/>
</dbReference>
<dbReference type="OrthoDB" id="449252at2759"/>
<dbReference type="GO" id="GO:0051537">
    <property type="term" value="F:2 iron, 2 sulfur cluster binding"/>
    <property type="evidence" value="ECO:0007669"/>
    <property type="project" value="UniProtKB-UniRule"/>
</dbReference>
<evidence type="ECO:0000256" key="7">
    <source>
        <dbReference type="ARBA" id="ARBA00023004"/>
    </source>
</evidence>
<comment type="similarity">
    <text evidence="2 10">Belongs to the CISD protein family. CISD2 subfamily.</text>
</comment>
<dbReference type="GO" id="GO:0005789">
    <property type="term" value="C:endoplasmic reticulum membrane"/>
    <property type="evidence" value="ECO:0007669"/>
    <property type="project" value="UniProtKB-SubCell"/>
</dbReference>
<evidence type="ECO:0000256" key="1">
    <source>
        <dbReference type="ARBA" id="ARBA00004389"/>
    </source>
</evidence>
<feature type="domain" description="Iron-binding zinc finger CDGSH type" evidence="11">
    <location>
        <begin position="79"/>
        <end position="117"/>
    </location>
</feature>
<dbReference type="EMBL" id="KB631815">
    <property type="protein sequence ID" value="ERL86450.1"/>
    <property type="molecule type" value="Genomic_DNA"/>
</dbReference>
<dbReference type="AlphaFoldDB" id="J3JTG0"/>
<dbReference type="EMBL" id="BT126516">
    <property type="protein sequence ID" value="AEE61480.1"/>
    <property type="molecule type" value="mRNA"/>
</dbReference>
<sequence>MQLIAHLVKVSVPDYLANLPIPDSIGGWFRLGFKDWLSLVPPTALAAGVGYTIYLAYCPKARKCGSGRCNNAIQLTNPKVVDTIDVEDITDKAVFCRCWKSKNWPYCDGSHAAHNKETGDNLGPVIVKKPQ</sequence>
<evidence type="ECO:0000256" key="10">
    <source>
        <dbReference type="RuleBase" id="RU369084"/>
    </source>
</evidence>
<proteinExistence type="evidence at transcript level"/>
<name>J3JTG0_DENPD</name>
<accession>J3JTG0</accession>
<organism evidence="12">
    <name type="scientific">Dendroctonus ponderosae</name>
    <name type="common">Mountain pine beetle</name>
    <dbReference type="NCBI Taxonomy" id="77166"/>
    <lineage>
        <taxon>Eukaryota</taxon>
        <taxon>Metazoa</taxon>
        <taxon>Ecdysozoa</taxon>
        <taxon>Arthropoda</taxon>
        <taxon>Hexapoda</taxon>
        <taxon>Insecta</taxon>
        <taxon>Pterygota</taxon>
        <taxon>Neoptera</taxon>
        <taxon>Endopterygota</taxon>
        <taxon>Coleoptera</taxon>
        <taxon>Polyphaga</taxon>
        <taxon>Cucujiformia</taxon>
        <taxon>Curculionidae</taxon>
        <taxon>Scolytinae</taxon>
        <taxon>Dendroctonus</taxon>
    </lineage>
</organism>
<dbReference type="EnsemblMetazoa" id="XM_019899772.1">
    <property type="protein sequence ID" value="XP_019755331.1"/>
    <property type="gene ID" value="LOC109534199"/>
</dbReference>
<dbReference type="GO" id="GO:0010506">
    <property type="term" value="P:regulation of autophagy"/>
    <property type="evidence" value="ECO:0007669"/>
    <property type="project" value="UniProtKB-UniRule"/>
</dbReference>
<evidence type="ECO:0000259" key="11">
    <source>
        <dbReference type="SMART" id="SM00704"/>
    </source>
</evidence>